<sequence length="329" mass="34844">MSAQQPTERPQPPKSEGYRHGTAQGNITPSSNLKPTITMSMSINRLPPPRPPRGPIRMLSEHAVSDTPLTSDPYGTPSAASGGDYLSYRRPTNAQSQLPTAELRSNLAATAATAAMGASGAGAWGSSRGIIGGSGPANPREARETQYVSASSLSAAGSRNNSSTALSGMVGSSRGHPLARENLQQSEAKTEGEQMAPYGEGEVARAVEGQARKRNTKRRESMAQGKKPNLSLAQLGEGEGEGQGEGEGEGESDHHGRRERMGSASQREASGERHGRVRGEVSLEPSEADLERKKMQQSWKREEIKQARKAGKDVDGTSGLSGRQPRPEV</sequence>
<evidence type="ECO:0000313" key="2">
    <source>
        <dbReference type="EMBL" id="KAK3494163.1"/>
    </source>
</evidence>
<dbReference type="Proteomes" id="UP001285908">
    <property type="component" value="Unassembled WGS sequence"/>
</dbReference>
<feature type="compositionally biased region" description="Polar residues" evidence="1">
    <location>
        <begin position="146"/>
        <end position="166"/>
    </location>
</feature>
<proteinExistence type="predicted"/>
<dbReference type="AlphaFoldDB" id="A0AAJ0I8Y0"/>
<gene>
    <name evidence="2" type="ORF">B0T23DRAFT_439479</name>
</gene>
<feature type="compositionally biased region" description="Polar residues" evidence="1">
    <location>
        <begin position="23"/>
        <end position="43"/>
    </location>
</feature>
<keyword evidence="3" id="KW-1185">Reference proteome</keyword>
<organism evidence="2 3">
    <name type="scientific">Neurospora hispaniola</name>
    <dbReference type="NCBI Taxonomy" id="588809"/>
    <lineage>
        <taxon>Eukaryota</taxon>
        <taxon>Fungi</taxon>
        <taxon>Dikarya</taxon>
        <taxon>Ascomycota</taxon>
        <taxon>Pezizomycotina</taxon>
        <taxon>Sordariomycetes</taxon>
        <taxon>Sordariomycetidae</taxon>
        <taxon>Sordariales</taxon>
        <taxon>Sordariaceae</taxon>
        <taxon>Neurospora</taxon>
    </lineage>
</organism>
<dbReference type="EMBL" id="JAULSX010000003">
    <property type="protein sequence ID" value="KAK3494163.1"/>
    <property type="molecule type" value="Genomic_DNA"/>
</dbReference>
<feature type="region of interest" description="Disordered" evidence="1">
    <location>
        <begin position="1"/>
        <end position="96"/>
    </location>
</feature>
<dbReference type="GeneID" id="87878309"/>
<dbReference type="RefSeq" id="XP_062693592.1">
    <property type="nucleotide sequence ID" value="XM_062840687.1"/>
</dbReference>
<protein>
    <submittedName>
        <fullName evidence="2">Uncharacterized protein</fullName>
    </submittedName>
</protein>
<feature type="region of interest" description="Disordered" evidence="1">
    <location>
        <begin position="119"/>
        <end position="329"/>
    </location>
</feature>
<comment type="caution">
    <text evidence="2">The sequence shown here is derived from an EMBL/GenBank/DDBJ whole genome shotgun (WGS) entry which is preliminary data.</text>
</comment>
<feature type="compositionally biased region" description="Acidic residues" evidence="1">
    <location>
        <begin position="238"/>
        <end position="250"/>
    </location>
</feature>
<evidence type="ECO:0000256" key="1">
    <source>
        <dbReference type="SAM" id="MobiDB-lite"/>
    </source>
</evidence>
<feature type="compositionally biased region" description="Basic and acidic residues" evidence="1">
    <location>
        <begin position="289"/>
        <end position="315"/>
    </location>
</feature>
<accession>A0AAJ0I8Y0</accession>
<reference evidence="2 3" key="1">
    <citation type="journal article" date="2023" name="Mol. Phylogenet. Evol.">
        <title>Genome-scale phylogeny and comparative genomics of the fungal order Sordariales.</title>
        <authorList>
            <person name="Hensen N."/>
            <person name="Bonometti L."/>
            <person name="Westerberg I."/>
            <person name="Brannstrom I.O."/>
            <person name="Guillou S."/>
            <person name="Cros-Aarteil S."/>
            <person name="Calhoun S."/>
            <person name="Haridas S."/>
            <person name="Kuo A."/>
            <person name="Mondo S."/>
            <person name="Pangilinan J."/>
            <person name="Riley R."/>
            <person name="LaButti K."/>
            <person name="Andreopoulos B."/>
            <person name="Lipzen A."/>
            <person name="Chen C."/>
            <person name="Yan M."/>
            <person name="Daum C."/>
            <person name="Ng V."/>
            <person name="Clum A."/>
            <person name="Steindorff A."/>
            <person name="Ohm R.A."/>
            <person name="Martin F."/>
            <person name="Silar P."/>
            <person name="Natvig D.O."/>
            <person name="Lalanne C."/>
            <person name="Gautier V."/>
            <person name="Ament-Velasquez S.L."/>
            <person name="Kruys A."/>
            <person name="Hutchinson M.I."/>
            <person name="Powell A.J."/>
            <person name="Barry K."/>
            <person name="Miller A.N."/>
            <person name="Grigoriev I.V."/>
            <person name="Debuchy R."/>
            <person name="Gladieux P."/>
            <person name="Hiltunen Thoren M."/>
            <person name="Johannesson H."/>
        </authorList>
    </citation>
    <scope>NUCLEOTIDE SEQUENCE [LARGE SCALE GENOMIC DNA]</scope>
    <source>
        <strain evidence="2 3">FGSC 10403</strain>
    </source>
</reference>
<evidence type="ECO:0000313" key="3">
    <source>
        <dbReference type="Proteomes" id="UP001285908"/>
    </source>
</evidence>
<feature type="compositionally biased region" description="Basic and acidic residues" evidence="1">
    <location>
        <begin position="251"/>
        <end position="261"/>
    </location>
</feature>
<name>A0AAJ0I8Y0_9PEZI</name>
<feature type="compositionally biased region" description="Basic and acidic residues" evidence="1">
    <location>
        <begin position="269"/>
        <end position="281"/>
    </location>
</feature>